<organism evidence="2 3">
    <name type="scientific">Trachymyrmex cornetzi</name>
    <dbReference type="NCBI Taxonomy" id="471704"/>
    <lineage>
        <taxon>Eukaryota</taxon>
        <taxon>Metazoa</taxon>
        <taxon>Ecdysozoa</taxon>
        <taxon>Arthropoda</taxon>
        <taxon>Hexapoda</taxon>
        <taxon>Insecta</taxon>
        <taxon>Pterygota</taxon>
        <taxon>Neoptera</taxon>
        <taxon>Endopterygota</taxon>
        <taxon>Hymenoptera</taxon>
        <taxon>Apocrita</taxon>
        <taxon>Aculeata</taxon>
        <taxon>Formicoidea</taxon>
        <taxon>Formicidae</taxon>
        <taxon>Myrmicinae</taxon>
        <taxon>Trachymyrmex</taxon>
    </lineage>
</organism>
<evidence type="ECO:0000313" key="3">
    <source>
        <dbReference type="Proteomes" id="UP000078492"/>
    </source>
</evidence>
<evidence type="ECO:0000313" key="2">
    <source>
        <dbReference type="EMBL" id="KYN19606.1"/>
    </source>
</evidence>
<reference evidence="2 3" key="1">
    <citation type="submission" date="2015-09" db="EMBL/GenBank/DDBJ databases">
        <title>Trachymyrmex cornetzi WGS genome.</title>
        <authorList>
            <person name="Nygaard S."/>
            <person name="Hu H."/>
            <person name="Boomsma J."/>
            <person name="Zhang G."/>
        </authorList>
    </citation>
    <scope>NUCLEOTIDE SEQUENCE [LARGE SCALE GENOMIC DNA]</scope>
    <source>
        <strain evidence="2">Tcor2-1</strain>
        <tissue evidence="2">Whole body</tissue>
    </source>
</reference>
<feature type="non-terminal residue" evidence="2">
    <location>
        <position position="1"/>
    </location>
</feature>
<feature type="signal peptide" evidence="1">
    <location>
        <begin position="1"/>
        <end position="22"/>
    </location>
</feature>
<dbReference type="AlphaFoldDB" id="A0A195E3F7"/>
<evidence type="ECO:0000256" key="1">
    <source>
        <dbReference type="SAM" id="SignalP"/>
    </source>
</evidence>
<name>A0A195E3F7_9HYME</name>
<dbReference type="Proteomes" id="UP000078492">
    <property type="component" value="Unassembled WGS sequence"/>
</dbReference>
<dbReference type="InterPro" id="IPR020338">
    <property type="entry name" value="SMN_gemin7"/>
</dbReference>
<dbReference type="Pfam" id="PF11095">
    <property type="entry name" value="Gemin7"/>
    <property type="match status" value="1"/>
</dbReference>
<dbReference type="GO" id="GO:0034719">
    <property type="term" value="C:SMN-Sm protein complex"/>
    <property type="evidence" value="ECO:0007669"/>
    <property type="project" value="InterPro"/>
</dbReference>
<accession>A0A195E3F7</accession>
<feature type="chain" id="PRO_5008270654" evidence="1">
    <location>
        <begin position="23"/>
        <end position="169"/>
    </location>
</feature>
<dbReference type="EMBL" id="KQ979701">
    <property type="protein sequence ID" value="KYN19606.1"/>
    <property type="molecule type" value="Genomic_DNA"/>
</dbReference>
<dbReference type="Gene3D" id="2.30.30.100">
    <property type="match status" value="1"/>
</dbReference>
<keyword evidence="3" id="KW-1185">Reference proteome</keyword>
<protein>
    <submittedName>
        <fullName evidence="2">Uncharacterized protein</fullName>
    </submittedName>
</protein>
<sequence>CRGYYTALQFASFLASWSAIEALDWPTSIPTLVHGYVRTQAAPYPGNMSAEIQKAGPIGIFTRYSATLVLRCFSRARQVCQLKNYARKLQSTGVFRDTIPAVGGLLEIDEEPSPPNSSENKTGFFLANDDVQLVNTYISGKFRDCDVECSKVFVKNLETPLETISEAIL</sequence>
<keyword evidence="1" id="KW-0732">Signal</keyword>
<gene>
    <name evidence="2" type="ORF">ALC57_08082</name>
</gene>
<proteinExistence type="predicted"/>